<dbReference type="GeneID" id="18923476"/>
<reference evidence="5" key="1">
    <citation type="journal article" date="2011" name="Proc. Natl. Acad. Sci. U.S.A.">
        <title>Obligate biotrophy features unraveled by the genomic analysis of rust fungi.</title>
        <authorList>
            <person name="Duplessis S."/>
            <person name="Cuomo C.A."/>
            <person name="Lin Y.-C."/>
            <person name="Aerts A."/>
            <person name="Tisserant E."/>
            <person name="Veneault-Fourrey C."/>
            <person name="Joly D.L."/>
            <person name="Hacquard S."/>
            <person name="Amselem J."/>
            <person name="Cantarel B.L."/>
            <person name="Chiu R."/>
            <person name="Coutinho P.M."/>
            <person name="Feau N."/>
            <person name="Field M."/>
            <person name="Frey P."/>
            <person name="Gelhaye E."/>
            <person name="Goldberg J."/>
            <person name="Grabherr M.G."/>
            <person name="Kodira C.D."/>
            <person name="Kohler A."/>
            <person name="Kuees U."/>
            <person name="Lindquist E.A."/>
            <person name="Lucas S.M."/>
            <person name="Mago R."/>
            <person name="Mauceli E."/>
            <person name="Morin E."/>
            <person name="Murat C."/>
            <person name="Pangilinan J.L."/>
            <person name="Park R."/>
            <person name="Pearson M."/>
            <person name="Quesneville H."/>
            <person name="Rouhier N."/>
            <person name="Sakthikumar S."/>
            <person name="Salamov A.A."/>
            <person name="Schmutz J."/>
            <person name="Selles B."/>
            <person name="Shapiro H."/>
            <person name="Tanguay P."/>
            <person name="Tuskan G.A."/>
            <person name="Henrissat B."/>
            <person name="Van de Peer Y."/>
            <person name="Rouze P."/>
            <person name="Ellis J.G."/>
            <person name="Dodds P.N."/>
            <person name="Schein J.E."/>
            <person name="Zhong S."/>
            <person name="Hamelin R.C."/>
            <person name="Grigoriev I.V."/>
            <person name="Szabo L.J."/>
            <person name="Martin F."/>
        </authorList>
    </citation>
    <scope>NUCLEOTIDE SEQUENCE [LARGE SCALE GENOMIC DNA]</scope>
    <source>
        <strain evidence="5">98AG31 / pathotype 3-4-7</strain>
    </source>
</reference>
<feature type="domain" description="SET" evidence="3">
    <location>
        <begin position="95"/>
        <end position="247"/>
    </location>
</feature>
<dbReference type="InterPro" id="IPR053185">
    <property type="entry name" value="SET_domain_protein"/>
</dbReference>
<dbReference type="SUPFAM" id="SSF82199">
    <property type="entry name" value="SET domain"/>
    <property type="match status" value="1"/>
</dbReference>
<dbReference type="Pfam" id="PF00856">
    <property type="entry name" value="SET"/>
    <property type="match status" value="1"/>
</dbReference>
<accession>F4RT80</accession>
<keyword evidence="2" id="KW-0812">Transmembrane</keyword>
<keyword evidence="2" id="KW-1133">Transmembrane helix</keyword>
<gene>
    <name evidence="4" type="ORF">MELLADRAFT_108480</name>
</gene>
<keyword evidence="2" id="KW-0472">Membrane</keyword>
<dbReference type="InterPro" id="IPR011990">
    <property type="entry name" value="TPR-like_helical_dom_sf"/>
</dbReference>
<dbReference type="Gene3D" id="2.170.270.10">
    <property type="entry name" value="SET domain"/>
    <property type="match status" value="1"/>
</dbReference>
<dbReference type="InterPro" id="IPR001214">
    <property type="entry name" value="SET_dom"/>
</dbReference>
<evidence type="ECO:0000313" key="4">
    <source>
        <dbReference type="EMBL" id="EGG04480.1"/>
    </source>
</evidence>
<evidence type="ECO:0000313" key="5">
    <source>
        <dbReference type="Proteomes" id="UP000001072"/>
    </source>
</evidence>
<dbReference type="PANTHER" id="PTHR47332">
    <property type="entry name" value="SET DOMAIN-CONTAINING PROTEIN 5"/>
    <property type="match status" value="1"/>
</dbReference>
<dbReference type="HOGENOM" id="CLU_028281_0_1_1"/>
<dbReference type="OrthoDB" id="265717at2759"/>
<name>F4RT80_MELLP</name>
<evidence type="ECO:0000256" key="2">
    <source>
        <dbReference type="SAM" id="Phobius"/>
    </source>
</evidence>
<dbReference type="EMBL" id="GL883118">
    <property type="protein sequence ID" value="EGG04480.1"/>
    <property type="molecule type" value="Genomic_DNA"/>
</dbReference>
<protein>
    <recommendedName>
        <fullName evidence="3">SET domain-containing protein</fullName>
    </recommendedName>
</protein>
<feature type="compositionally biased region" description="Low complexity" evidence="1">
    <location>
        <begin position="1"/>
        <end position="27"/>
    </location>
</feature>
<dbReference type="InterPro" id="IPR046341">
    <property type="entry name" value="SET_dom_sf"/>
</dbReference>
<dbReference type="Gene3D" id="1.25.40.10">
    <property type="entry name" value="Tetratricopeptide repeat domain"/>
    <property type="match status" value="1"/>
</dbReference>
<feature type="region of interest" description="Disordered" evidence="1">
    <location>
        <begin position="1"/>
        <end position="41"/>
    </location>
</feature>
<dbReference type="PANTHER" id="PTHR47332:SF4">
    <property type="entry name" value="SET DOMAIN-CONTAINING PROTEIN 5"/>
    <property type="match status" value="1"/>
</dbReference>
<organism evidence="5">
    <name type="scientific">Melampsora larici-populina (strain 98AG31 / pathotype 3-4-7)</name>
    <name type="common">Poplar leaf rust fungus</name>
    <dbReference type="NCBI Taxonomy" id="747676"/>
    <lineage>
        <taxon>Eukaryota</taxon>
        <taxon>Fungi</taxon>
        <taxon>Dikarya</taxon>
        <taxon>Basidiomycota</taxon>
        <taxon>Pucciniomycotina</taxon>
        <taxon>Pucciniomycetes</taxon>
        <taxon>Pucciniales</taxon>
        <taxon>Melampsoraceae</taxon>
        <taxon>Melampsora</taxon>
    </lineage>
</organism>
<evidence type="ECO:0000256" key="1">
    <source>
        <dbReference type="SAM" id="MobiDB-lite"/>
    </source>
</evidence>
<feature type="transmembrane region" description="Helical" evidence="2">
    <location>
        <begin position="50"/>
        <end position="69"/>
    </location>
</feature>
<evidence type="ECO:0000259" key="3">
    <source>
        <dbReference type="PROSITE" id="PS50280"/>
    </source>
</evidence>
<dbReference type="RefSeq" id="XP_007412271.1">
    <property type="nucleotide sequence ID" value="XM_007412209.1"/>
</dbReference>
<dbReference type="AlphaFoldDB" id="F4RT80"/>
<proteinExistence type="predicted"/>
<dbReference type="STRING" id="747676.F4RT80"/>
<dbReference type="InParanoid" id="F4RT80"/>
<dbReference type="VEuPathDB" id="FungiDB:MELLADRAFT_108480"/>
<keyword evidence="5" id="KW-1185">Reference proteome</keyword>
<sequence>MSTSMTPTSSTSSTSSSQSTTKSKSNKPTPPKLNTNLKRKSSIKNRNEKFVESNAWTIGFIISFFVILFSKEISNIYNANNEDYQLLKTSMNSTPKLSSWKITKLDHQDRGYGLIATRQILPGELLLKEKPIFKLNSKIRSIEDYETNLNSILKKLDGEDRNRFLSLSNPWQNQSLSNISNYIRILQTNAISIGSNQLAIFPSLSRINHGCAGASNSVYNWREKEGVEVVHATKLIEVGEEILISYWDSKRSRSDRQDYLKSNYGFQCTCQTCSLTEEESIQSDQRFLKINQLKAKLSDWSNRLIGGFEAVRLIEEAVQLMKLQNMTFEFGQLYADAAHIASAHSDFQSVKHFANLAQDHFKIELGSDSIEVLISKKLIKNPTSLNWSNRQPERVKVL</sequence>
<dbReference type="PROSITE" id="PS50280">
    <property type="entry name" value="SET"/>
    <property type="match status" value="1"/>
</dbReference>
<dbReference type="eggNOG" id="KOG2084">
    <property type="taxonomic scope" value="Eukaryota"/>
</dbReference>
<dbReference type="KEGG" id="mlr:MELLADRAFT_108480"/>
<dbReference type="Proteomes" id="UP000001072">
    <property type="component" value="Unassembled WGS sequence"/>
</dbReference>